<sequence length="268" mass="30923">MRRYSCPRCLKKDFYTIRRAKERCKSCGYEWKVAAKIGGLRLSKNTWKKILFWFVLGHSLRTIVKQTKVSHYSVEKAVAVTRKAMVKDIPGVFSGTVEVDETYLGGQKKNKTKKQLLKERLEDKESKRGLGTTKQPVFGILTRQGKVFARLVDATEAIDLLPIISKRVKPGSRVCSNTWRAYTGLAAKGYVHRTVKHQKKEYVLGKNHINGLEGFWGYLKRQLAAKGGVKRKYLHLFLGEYVWWYNYRSLSTEKRVSRLLNKIINFSG</sequence>
<dbReference type="SMART" id="SM01126">
    <property type="entry name" value="DDE_Tnp_IS1595"/>
    <property type="match status" value="1"/>
</dbReference>
<proteinExistence type="predicted"/>
<organism evidence="2 3">
    <name type="scientific">Candidatus Roizmanbacteria bacterium CG_4_8_14_3_um_filter_36_10</name>
    <dbReference type="NCBI Taxonomy" id="1974834"/>
    <lineage>
        <taxon>Bacteria</taxon>
        <taxon>Candidatus Roizmaniibacteriota</taxon>
    </lineage>
</organism>
<gene>
    <name evidence="2" type="ORF">CO007_04005</name>
</gene>
<comment type="caution">
    <text evidence="2">The sequence shown here is derived from an EMBL/GenBank/DDBJ whole genome shotgun (WGS) entry which is preliminary data.</text>
</comment>
<dbReference type="InterPro" id="IPR053164">
    <property type="entry name" value="IS1016-like_transposase"/>
</dbReference>
<evidence type="ECO:0000313" key="2">
    <source>
        <dbReference type="EMBL" id="PJC81566.1"/>
    </source>
</evidence>
<dbReference type="InterPro" id="IPR024445">
    <property type="entry name" value="Tnp_ISXO2-like"/>
</dbReference>
<dbReference type="AlphaFoldDB" id="A0A2M8GLX7"/>
<evidence type="ECO:0000259" key="1">
    <source>
        <dbReference type="SMART" id="SM01126"/>
    </source>
</evidence>
<accession>A0A2M8GLX7</accession>
<protein>
    <recommendedName>
        <fullName evidence="1">ISXO2-like transposase domain-containing protein</fullName>
    </recommendedName>
</protein>
<feature type="domain" description="ISXO2-like transposase" evidence="1">
    <location>
        <begin position="92"/>
        <end position="246"/>
    </location>
</feature>
<dbReference type="PANTHER" id="PTHR47163">
    <property type="entry name" value="DDE_TNP_IS1595 DOMAIN-CONTAINING PROTEIN"/>
    <property type="match status" value="1"/>
</dbReference>
<dbReference type="NCBIfam" id="NF033547">
    <property type="entry name" value="transpos_IS1595"/>
    <property type="match status" value="1"/>
</dbReference>
<dbReference type="Pfam" id="PF12762">
    <property type="entry name" value="DDE_Tnp_IS1595"/>
    <property type="match status" value="1"/>
</dbReference>
<dbReference type="EMBL" id="PFQK01000069">
    <property type="protein sequence ID" value="PJC81566.1"/>
    <property type="molecule type" value="Genomic_DNA"/>
</dbReference>
<dbReference type="Proteomes" id="UP000229370">
    <property type="component" value="Unassembled WGS sequence"/>
</dbReference>
<reference evidence="3" key="1">
    <citation type="submission" date="2017-09" db="EMBL/GenBank/DDBJ databases">
        <title>Depth-based differentiation of microbial function through sediment-hosted aquifers and enrichment of novel symbionts in the deep terrestrial subsurface.</title>
        <authorList>
            <person name="Probst A.J."/>
            <person name="Ladd B."/>
            <person name="Jarett J.K."/>
            <person name="Geller-Mcgrath D.E."/>
            <person name="Sieber C.M.K."/>
            <person name="Emerson J.B."/>
            <person name="Anantharaman K."/>
            <person name="Thomas B.C."/>
            <person name="Malmstrom R."/>
            <person name="Stieglmeier M."/>
            <person name="Klingl A."/>
            <person name="Woyke T."/>
            <person name="Ryan C.M."/>
            <person name="Banfield J.F."/>
        </authorList>
    </citation>
    <scope>NUCLEOTIDE SEQUENCE [LARGE SCALE GENOMIC DNA]</scope>
</reference>
<evidence type="ECO:0000313" key="3">
    <source>
        <dbReference type="Proteomes" id="UP000229370"/>
    </source>
</evidence>
<dbReference type="PANTHER" id="PTHR47163:SF2">
    <property type="entry name" value="SI:DKEY-17M8.2"/>
    <property type="match status" value="1"/>
</dbReference>
<name>A0A2M8GLX7_9BACT</name>